<protein>
    <submittedName>
        <fullName evidence="1 2">Uncharacterized protein</fullName>
    </submittedName>
</protein>
<dbReference type="Proteomes" id="UP000008810">
    <property type="component" value="Chromosome 2"/>
</dbReference>
<sequence>MSYQPCDQEGEPLPGTELKEIWRVAPTPPSDKYQYTYFAHKINSFDMDRSMLIVILNW</sequence>
<evidence type="ECO:0000313" key="3">
    <source>
        <dbReference type="Proteomes" id="UP000008810"/>
    </source>
</evidence>
<dbReference type="Gramene" id="KQK07470">
    <property type="protein sequence ID" value="KQK07470"/>
    <property type="gene ID" value="BRADI_2g35646v3"/>
</dbReference>
<accession>A0A0Q3MT14</accession>
<dbReference type="OrthoDB" id="14833at2759"/>
<dbReference type="EnsemblPlants" id="KQK07470">
    <property type="protein sequence ID" value="KQK07470"/>
    <property type="gene ID" value="BRADI_2g35646v3"/>
</dbReference>
<evidence type="ECO:0000313" key="2">
    <source>
        <dbReference type="EnsemblPlants" id="KQK07470"/>
    </source>
</evidence>
<reference evidence="1" key="2">
    <citation type="submission" date="2017-06" db="EMBL/GenBank/DDBJ databases">
        <title>WGS assembly of Brachypodium distachyon.</title>
        <authorList>
            <consortium name="The International Brachypodium Initiative"/>
            <person name="Lucas S."/>
            <person name="Harmon-Smith M."/>
            <person name="Lail K."/>
            <person name="Tice H."/>
            <person name="Grimwood J."/>
            <person name="Bruce D."/>
            <person name="Barry K."/>
            <person name="Shu S."/>
            <person name="Lindquist E."/>
            <person name="Wang M."/>
            <person name="Pitluck S."/>
            <person name="Vogel J.P."/>
            <person name="Garvin D.F."/>
            <person name="Mockler T.C."/>
            <person name="Schmutz J."/>
            <person name="Rokhsar D."/>
            <person name="Bevan M.W."/>
        </authorList>
    </citation>
    <scope>NUCLEOTIDE SEQUENCE</scope>
    <source>
        <strain evidence="1">Bd21</strain>
    </source>
</reference>
<dbReference type="InParanoid" id="A0A0Q3MT14"/>
<dbReference type="AlphaFoldDB" id="A0A0Q3MT14"/>
<reference evidence="1 2" key="1">
    <citation type="journal article" date="2010" name="Nature">
        <title>Genome sequencing and analysis of the model grass Brachypodium distachyon.</title>
        <authorList>
            <consortium name="International Brachypodium Initiative"/>
        </authorList>
    </citation>
    <scope>NUCLEOTIDE SEQUENCE [LARGE SCALE GENOMIC DNA]</scope>
    <source>
        <strain evidence="1 2">Bd21</strain>
    </source>
</reference>
<name>A0A0Q3MT14_BRADI</name>
<proteinExistence type="predicted"/>
<reference evidence="2" key="3">
    <citation type="submission" date="2018-08" db="UniProtKB">
        <authorList>
            <consortium name="EnsemblPlants"/>
        </authorList>
    </citation>
    <scope>IDENTIFICATION</scope>
    <source>
        <strain evidence="2">cv. Bd21</strain>
    </source>
</reference>
<dbReference type="STRING" id="15368.A0A0Q3MT14"/>
<keyword evidence="3" id="KW-1185">Reference proteome</keyword>
<organism evidence="1">
    <name type="scientific">Brachypodium distachyon</name>
    <name type="common">Purple false brome</name>
    <name type="synonym">Trachynia distachya</name>
    <dbReference type="NCBI Taxonomy" id="15368"/>
    <lineage>
        <taxon>Eukaryota</taxon>
        <taxon>Viridiplantae</taxon>
        <taxon>Streptophyta</taxon>
        <taxon>Embryophyta</taxon>
        <taxon>Tracheophyta</taxon>
        <taxon>Spermatophyta</taxon>
        <taxon>Magnoliopsida</taxon>
        <taxon>Liliopsida</taxon>
        <taxon>Poales</taxon>
        <taxon>Poaceae</taxon>
        <taxon>BOP clade</taxon>
        <taxon>Pooideae</taxon>
        <taxon>Stipodae</taxon>
        <taxon>Brachypodieae</taxon>
        <taxon>Brachypodium</taxon>
    </lineage>
</organism>
<evidence type="ECO:0000313" key="1">
    <source>
        <dbReference type="EMBL" id="KQK07470.1"/>
    </source>
</evidence>
<gene>
    <name evidence="1" type="ORF">BRADI_2g35646v3</name>
</gene>
<dbReference type="EMBL" id="CM000881">
    <property type="protein sequence ID" value="KQK07470.1"/>
    <property type="molecule type" value="Genomic_DNA"/>
</dbReference>